<dbReference type="EMBL" id="BOMN01000088">
    <property type="protein sequence ID" value="GIE23270.1"/>
    <property type="molecule type" value="Genomic_DNA"/>
</dbReference>
<gene>
    <name evidence="1" type="ORF">Ahu01nite_063720</name>
</gene>
<sequence>MGCGEGHPNDTRVRVLPGLFECGATVWAQIPTLVGPGRVVPMMTPVGVCTERYYDPSAEPIATCGCGKLASAVCGQCGQYRCADCVGLSGGWCRGCTGAGAQHARSAALARERQIGVKLTTIDPIERLLQVAMWLDGITGDEVYPLVSRLCPYLDFRKPMTFRDPAAEVRPYSQETVPWDSAIVGRWVAADAARRNLPPGTQVITLGRPSTSLSGWWLFRGSNNRNASGQAADAFVAQSGAVVHAENPITDRGDILTKRLVPTGLNLRALSQLGRILDLRLPG</sequence>
<organism evidence="1 2">
    <name type="scientific">Winogradskya humida</name>
    <dbReference type="NCBI Taxonomy" id="113566"/>
    <lineage>
        <taxon>Bacteria</taxon>
        <taxon>Bacillati</taxon>
        <taxon>Actinomycetota</taxon>
        <taxon>Actinomycetes</taxon>
        <taxon>Micromonosporales</taxon>
        <taxon>Micromonosporaceae</taxon>
        <taxon>Winogradskya</taxon>
    </lineage>
</organism>
<evidence type="ECO:0000313" key="1">
    <source>
        <dbReference type="EMBL" id="GIE23270.1"/>
    </source>
</evidence>
<protein>
    <submittedName>
        <fullName evidence="1">Uncharacterized protein</fullName>
    </submittedName>
</protein>
<name>A0ABQ3ZXE3_9ACTN</name>
<keyword evidence="2" id="KW-1185">Reference proteome</keyword>
<dbReference type="Proteomes" id="UP000603200">
    <property type="component" value="Unassembled WGS sequence"/>
</dbReference>
<reference evidence="1 2" key="1">
    <citation type="submission" date="2021-01" db="EMBL/GenBank/DDBJ databases">
        <title>Whole genome shotgun sequence of Actinoplanes humidus NBRC 14915.</title>
        <authorList>
            <person name="Komaki H."/>
            <person name="Tamura T."/>
        </authorList>
    </citation>
    <scope>NUCLEOTIDE SEQUENCE [LARGE SCALE GENOMIC DNA]</scope>
    <source>
        <strain evidence="1 2">NBRC 14915</strain>
    </source>
</reference>
<proteinExistence type="predicted"/>
<accession>A0ABQ3ZXE3</accession>
<evidence type="ECO:0000313" key="2">
    <source>
        <dbReference type="Proteomes" id="UP000603200"/>
    </source>
</evidence>
<comment type="caution">
    <text evidence="1">The sequence shown here is derived from an EMBL/GenBank/DDBJ whole genome shotgun (WGS) entry which is preliminary data.</text>
</comment>